<dbReference type="EMBL" id="FUXI01000022">
    <property type="protein sequence ID" value="SJZ94736.1"/>
    <property type="molecule type" value="Genomic_DNA"/>
</dbReference>
<sequence length="129" mass="14534">MAVVNIVLVVILLALVIQAVWSYFSVKKAAKLIDNAEFKEKMRNAQIIDVRDKATFDANHIMGARSFPTMTLKQTSGALRKDMPILLYDARRQQAGRAAVILKKQGFTDIYILKTGYDGWDGRTKAKKM</sequence>
<dbReference type="PANTHER" id="PTHR43031">
    <property type="entry name" value="FAD-DEPENDENT OXIDOREDUCTASE"/>
    <property type="match status" value="1"/>
</dbReference>
<evidence type="ECO:0000313" key="2">
    <source>
        <dbReference type="EMBL" id="SJZ94736.1"/>
    </source>
</evidence>
<evidence type="ECO:0000259" key="1">
    <source>
        <dbReference type="PROSITE" id="PS50206"/>
    </source>
</evidence>
<dbReference type="PANTHER" id="PTHR43031:SF18">
    <property type="entry name" value="RHODANESE-RELATED SULFURTRANSFERASES"/>
    <property type="match status" value="1"/>
</dbReference>
<dbReference type="Proteomes" id="UP000190328">
    <property type="component" value="Unassembled WGS sequence"/>
</dbReference>
<organism evidence="2 3">
    <name type="scientific">Pilibacter termitis</name>
    <dbReference type="NCBI Taxonomy" id="263852"/>
    <lineage>
        <taxon>Bacteria</taxon>
        <taxon>Bacillati</taxon>
        <taxon>Bacillota</taxon>
        <taxon>Bacilli</taxon>
        <taxon>Lactobacillales</taxon>
        <taxon>Enterococcaceae</taxon>
        <taxon>Pilibacter</taxon>
    </lineage>
</organism>
<dbReference type="Pfam" id="PF00581">
    <property type="entry name" value="Rhodanese"/>
    <property type="match status" value="1"/>
</dbReference>
<dbReference type="OrthoDB" id="9808735at2"/>
<dbReference type="GO" id="GO:0016740">
    <property type="term" value="F:transferase activity"/>
    <property type="evidence" value="ECO:0007669"/>
    <property type="project" value="UniProtKB-KW"/>
</dbReference>
<protein>
    <submittedName>
        <fullName evidence="2">Rhodanese-related sulfurtransferase</fullName>
    </submittedName>
</protein>
<name>A0A1T4PTU5_9ENTE</name>
<dbReference type="CDD" id="cd00158">
    <property type="entry name" value="RHOD"/>
    <property type="match status" value="1"/>
</dbReference>
<accession>A0A1T4PTU5</accession>
<dbReference type="RefSeq" id="WP_078807841.1">
    <property type="nucleotide sequence ID" value="NZ_FUXI01000022.1"/>
</dbReference>
<evidence type="ECO:0000313" key="3">
    <source>
        <dbReference type="Proteomes" id="UP000190328"/>
    </source>
</evidence>
<proteinExistence type="predicted"/>
<dbReference type="PROSITE" id="PS50206">
    <property type="entry name" value="RHODANESE_3"/>
    <property type="match status" value="1"/>
</dbReference>
<feature type="domain" description="Rhodanese" evidence="1">
    <location>
        <begin position="41"/>
        <end position="127"/>
    </location>
</feature>
<reference evidence="3" key="1">
    <citation type="submission" date="2017-02" db="EMBL/GenBank/DDBJ databases">
        <authorList>
            <person name="Varghese N."/>
            <person name="Submissions S."/>
        </authorList>
    </citation>
    <scope>NUCLEOTIDE SEQUENCE [LARGE SCALE GENOMIC DNA]</scope>
    <source>
        <strain evidence="3">ATCC BAA-1030</strain>
    </source>
</reference>
<dbReference type="InterPro" id="IPR036873">
    <property type="entry name" value="Rhodanese-like_dom_sf"/>
</dbReference>
<dbReference type="SMART" id="SM00450">
    <property type="entry name" value="RHOD"/>
    <property type="match status" value="1"/>
</dbReference>
<dbReference type="AlphaFoldDB" id="A0A1T4PTU5"/>
<gene>
    <name evidence="2" type="ORF">SAMN02745116_01926</name>
</gene>
<dbReference type="SUPFAM" id="SSF52821">
    <property type="entry name" value="Rhodanese/Cell cycle control phosphatase"/>
    <property type="match status" value="1"/>
</dbReference>
<keyword evidence="3" id="KW-1185">Reference proteome</keyword>
<dbReference type="InterPro" id="IPR050229">
    <property type="entry name" value="GlpE_sulfurtransferase"/>
</dbReference>
<dbReference type="Gene3D" id="3.40.250.10">
    <property type="entry name" value="Rhodanese-like domain"/>
    <property type="match status" value="1"/>
</dbReference>
<dbReference type="STRING" id="263852.SAMN02745116_01926"/>
<keyword evidence="2" id="KW-0808">Transferase</keyword>
<dbReference type="InterPro" id="IPR001763">
    <property type="entry name" value="Rhodanese-like_dom"/>
</dbReference>